<dbReference type="Proteomes" id="UP000326979">
    <property type="component" value="Unassembled WGS sequence"/>
</dbReference>
<evidence type="ECO:0000256" key="4">
    <source>
        <dbReference type="ARBA" id="ARBA00022723"/>
    </source>
</evidence>
<reference evidence="17 18" key="1">
    <citation type="submission" date="2019-07" db="EMBL/GenBank/DDBJ databases">
        <title>New species of Amycolatopsis and Streptomyces.</title>
        <authorList>
            <person name="Duangmal K."/>
            <person name="Teo W.F.A."/>
            <person name="Lipun K."/>
        </authorList>
    </citation>
    <scope>NUCLEOTIDE SEQUENCE [LARGE SCALE GENOMIC DNA]</scope>
    <source>
        <strain evidence="17 18">TISTR 2346</strain>
    </source>
</reference>
<dbReference type="InterPro" id="IPR035965">
    <property type="entry name" value="PAS-like_dom_sf"/>
</dbReference>
<dbReference type="Pfam" id="PF07228">
    <property type="entry name" value="SpoIIE"/>
    <property type="match status" value="1"/>
</dbReference>
<dbReference type="Gene3D" id="3.30.450.20">
    <property type="entry name" value="PAS domain"/>
    <property type="match status" value="2"/>
</dbReference>
<evidence type="ECO:0000256" key="12">
    <source>
        <dbReference type="ARBA" id="ARBA00047761"/>
    </source>
</evidence>
<keyword evidence="10" id="KW-0904">Protein phosphatase</keyword>
<dbReference type="SMART" id="SM00065">
    <property type="entry name" value="GAF"/>
    <property type="match status" value="1"/>
</dbReference>
<dbReference type="Gene3D" id="3.30.450.40">
    <property type="match status" value="1"/>
</dbReference>
<evidence type="ECO:0000256" key="6">
    <source>
        <dbReference type="ARBA" id="ARBA00022777"/>
    </source>
</evidence>
<feature type="domain" description="PAS" evidence="16">
    <location>
        <begin position="22"/>
        <end position="61"/>
    </location>
</feature>
<evidence type="ECO:0000259" key="16">
    <source>
        <dbReference type="PROSITE" id="PS50112"/>
    </source>
</evidence>
<evidence type="ECO:0000256" key="13">
    <source>
        <dbReference type="ARBA" id="ARBA00056274"/>
    </source>
</evidence>
<dbReference type="FunFam" id="3.30.565.10:FF:000028">
    <property type="entry name" value="PAS sensor protein"/>
    <property type="match status" value="1"/>
</dbReference>
<dbReference type="Pfam" id="PF13581">
    <property type="entry name" value="HATPase_c_2"/>
    <property type="match status" value="1"/>
</dbReference>
<comment type="catalytic activity">
    <reaction evidence="12">
        <text>O-phospho-L-seryl-[protein] + H2O = L-seryl-[protein] + phosphate</text>
        <dbReference type="Rhea" id="RHEA:20629"/>
        <dbReference type="Rhea" id="RHEA-COMP:9863"/>
        <dbReference type="Rhea" id="RHEA-COMP:11604"/>
        <dbReference type="ChEBI" id="CHEBI:15377"/>
        <dbReference type="ChEBI" id="CHEBI:29999"/>
        <dbReference type="ChEBI" id="CHEBI:43474"/>
        <dbReference type="ChEBI" id="CHEBI:83421"/>
        <dbReference type="EC" id="3.1.3.16"/>
    </reaction>
</comment>
<keyword evidence="8" id="KW-0067">ATP-binding</keyword>
<keyword evidence="11" id="KW-0464">Manganese</keyword>
<dbReference type="SMART" id="SM00331">
    <property type="entry name" value="PP2C_SIG"/>
    <property type="match status" value="1"/>
</dbReference>
<evidence type="ECO:0000256" key="3">
    <source>
        <dbReference type="ARBA" id="ARBA00022679"/>
    </source>
</evidence>
<dbReference type="InterPro" id="IPR036457">
    <property type="entry name" value="PPM-type-like_dom_sf"/>
</dbReference>
<keyword evidence="6" id="KW-0418">Kinase</keyword>
<dbReference type="InterPro" id="IPR036890">
    <property type="entry name" value="HATPase_C_sf"/>
</dbReference>
<organism evidence="17 18">
    <name type="scientific">Streptomyces phyllanthi</name>
    <dbReference type="NCBI Taxonomy" id="1803180"/>
    <lineage>
        <taxon>Bacteria</taxon>
        <taxon>Bacillati</taxon>
        <taxon>Actinomycetota</taxon>
        <taxon>Actinomycetes</taxon>
        <taxon>Kitasatosporales</taxon>
        <taxon>Streptomycetaceae</taxon>
        <taxon>Streptomyces</taxon>
    </lineage>
</organism>
<dbReference type="Pfam" id="PF08448">
    <property type="entry name" value="PAS_4"/>
    <property type="match status" value="1"/>
</dbReference>
<dbReference type="EMBL" id="VJZE01000009">
    <property type="protein sequence ID" value="MPY38954.1"/>
    <property type="molecule type" value="Genomic_DNA"/>
</dbReference>
<dbReference type="SUPFAM" id="SSF81606">
    <property type="entry name" value="PP2C-like"/>
    <property type="match status" value="1"/>
</dbReference>
<dbReference type="GO" id="GO:0046872">
    <property type="term" value="F:metal ion binding"/>
    <property type="evidence" value="ECO:0007669"/>
    <property type="project" value="UniProtKB-KW"/>
</dbReference>
<comment type="function">
    <text evidence="13">Primarily acts as an independent SigF regulator that is sensitive to the osmosensory signal, mediating the cross talk of PknD with the SigF regulon. Possesses both phosphatase and kinase activities. The kinase domain functions as a classic anti-sigma factor-like kinase to phosphorylate the anti-anti-sigma factor domain at the canonical regulatory site, and the phosphatase domain antagonizes this activity.</text>
</comment>
<dbReference type="InterPro" id="IPR052016">
    <property type="entry name" value="Bact_Sigma-Reg"/>
</dbReference>
<dbReference type="Gene3D" id="3.30.565.10">
    <property type="entry name" value="Histidine kinase-like ATPase, C-terminal domain"/>
    <property type="match status" value="1"/>
</dbReference>
<dbReference type="OrthoDB" id="3894297at2"/>
<evidence type="ECO:0000256" key="11">
    <source>
        <dbReference type="ARBA" id="ARBA00023211"/>
    </source>
</evidence>
<evidence type="ECO:0000256" key="1">
    <source>
        <dbReference type="ARBA" id="ARBA00013081"/>
    </source>
</evidence>
<keyword evidence="4" id="KW-0479">Metal-binding</keyword>
<gene>
    <name evidence="17" type="ORF">FNH04_03060</name>
</gene>
<dbReference type="InterPro" id="IPR029016">
    <property type="entry name" value="GAF-like_dom_sf"/>
</dbReference>
<dbReference type="SUPFAM" id="SSF55874">
    <property type="entry name" value="ATPase domain of HSP90 chaperone/DNA topoisomerase II/histidine kinase"/>
    <property type="match status" value="1"/>
</dbReference>
<keyword evidence="5" id="KW-0547">Nucleotide-binding</keyword>
<evidence type="ECO:0000256" key="8">
    <source>
        <dbReference type="ARBA" id="ARBA00022840"/>
    </source>
</evidence>
<evidence type="ECO:0000256" key="7">
    <source>
        <dbReference type="ARBA" id="ARBA00022801"/>
    </source>
</evidence>
<proteinExistence type="predicted"/>
<name>A0A5N8VXY3_9ACTN</name>
<keyword evidence="18" id="KW-1185">Reference proteome</keyword>
<dbReference type="SUPFAM" id="SSF55781">
    <property type="entry name" value="GAF domain-like"/>
    <property type="match status" value="1"/>
</dbReference>
<evidence type="ECO:0000256" key="9">
    <source>
        <dbReference type="ARBA" id="ARBA00022842"/>
    </source>
</evidence>
<dbReference type="SUPFAM" id="SSF55785">
    <property type="entry name" value="PYP-like sensor domain (PAS domain)"/>
    <property type="match status" value="1"/>
</dbReference>
<keyword evidence="3" id="KW-0808">Transferase</keyword>
<dbReference type="Pfam" id="PF01590">
    <property type="entry name" value="GAF"/>
    <property type="match status" value="1"/>
</dbReference>
<evidence type="ECO:0000256" key="2">
    <source>
        <dbReference type="ARBA" id="ARBA00022553"/>
    </source>
</evidence>
<dbReference type="GO" id="GO:0004722">
    <property type="term" value="F:protein serine/threonine phosphatase activity"/>
    <property type="evidence" value="ECO:0007669"/>
    <property type="project" value="UniProtKB-EC"/>
</dbReference>
<sequence>MRDITFRGVGEFPEPGGEADALLDARARVAAWGPGARQMLGYPAREVLGRRADELLYDPADAADIVRWWDEGGRRRSLVLRRRSGEPLEAEVWVRSLTSVTGERQWLVQAVGGEVFRTYEFGSALLKGLFTDSPFHIDLFDTQLRFVAQNLTERRAGVFQGAEYFGHTMREMAPPGLLDFDALEARQRQVLETGEALIDTEVVGHPVPNSPREYVWSESILPLRNPSGTLIALAHVVSDVTQRVRSRERLVLANEAATRIGTTLDLWCTARELAEVAVPHFADICYVDLLDSVFPGPAPTEDRQPRRPLLRRAAYSGGAEDLGPDGVRTVMVGDPDVPATAPGSPFLDVLAKGESVLLADEQLRTCPSAVRPCRSPDGGPDIHSWLLVPLLARGVALGTAVFMRSRSPRRFEPDDVLLAEQIVTRAAVCVDNASRYRRERTTALTLRRSLLPQRLPSPSAVRTASRYLPASEHTGLGGDWFDVIPLSGARVALVVGDVVGHDLQSAVTMGRLRSTVRTLADLDLSPDELLTHLDDQMNRFLDEWGDEGSLVTGATCLYAVYDPVSRDCRLARAGHPPPAVVSADGGVDFVDLPGGPPLGLGGVVFEEREITLADGDLLVLYTDGLLESREQDLETGLRRMRDILSRTPPSAAPQEVCDTLIRELLPPGRQDDVAVLTARMSGLDPDSHVTWEIEAQDKMVGRARELVARQMEWWGLEEESFTTELIVSELVTNAIRHGGEPITLRLIRDHNLICEVSDGSSTSPHVRRAQDTDEGGRGLYLITQLTQGWGTRYGERGKTIWAEQPLPG</sequence>
<evidence type="ECO:0000256" key="5">
    <source>
        <dbReference type="ARBA" id="ARBA00022741"/>
    </source>
</evidence>
<dbReference type="Gene3D" id="3.60.40.10">
    <property type="entry name" value="PPM-type phosphatase domain"/>
    <property type="match status" value="1"/>
</dbReference>
<evidence type="ECO:0000256" key="10">
    <source>
        <dbReference type="ARBA" id="ARBA00022912"/>
    </source>
</evidence>
<evidence type="ECO:0000256" key="14">
    <source>
        <dbReference type="ARBA" id="ARBA00075117"/>
    </source>
</evidence>
<comment type="caution">
    <text evidence="17">The sequence shown here is derived from an EMBL/GenBank/DDBJ whole genome shotgun (WGS) entry which is preliminary data.</text>
</comment>
<dbReference type="InterPro" id="IPR013656">
    <property type="entry name" value="PAS_4"/>
</dbReference>
<dbReference type="EC" id="3.1.3.16" evidence="1"/>
<accession>A0A5N8VXY3</accession>
<dbReference type="AlphaFoldDB" id="A0A5N8VXY3"/>
<dbReference type="InterPro" id="IPR001932">
    <property type="entry name" value="PPM-type_phosphatase-like_dom"/>
</dbReference>
<protein>
    <recommendedName>
        <fullName evidence="1">protein-serine/threonine phosphatase</fullName>
        <ecNumber evidence="1">3.1.3.16</ecNumber>
    </recommendedName>
    <alternativeName>
        <fullName evidence="15">Protein-serine/threonine phosphatase</fullName>
    </alternativeName>
    <alternativeName>
        <fullName evidence="14">Serine/threonine-protein kinase</fullName>
    </alternativeName>
</protein>
<dbReference type="CDD" id="cd16936">
    <property type="entry name" value="HATPase_RsbW-like"/>
    <property type="match status" value="1"/>
</dbReference>
<dbReference type="InterPro" id="IPR003594">
    <property type="entry name" value="HATPase_dom"/>
</dbReference>
<evidence type="ECO:0000313" key="17">
    <source>
        <dbReference type="EMBL" id="MPY38954.1"/>
    </source>
</evidence>
<dbReference type="PANTHER" id="PTHR43156">
    <property type="entry name" value="STAGE II SPORULATION PROTEIN E-RELATED"/>
    <property type="match status" value="1"/>
</dbReference>
<evidence type="ECO:0000256" key="15">
    <source>
        <dbReference type="ARBA" id="ARBA00081350"/>
    </source>
</evidence>
<keyword evidence="2" id="KW-0597">Phosphoprotein</keyword>
<dbReference type="FunFam" id="3.60.40.10:FF:000005">
    <property type="entry name" value="Serine/threonine protein phosphatase"/>
    <property type="match status" value="1"/>
</dbReference>
<dbReference type="InterPro" id="IPR003018">
    <property type="entry name" value="GAF"/>
</dbReference>
<dbReference type="PROSITE" id="PS50112">
    <property type="entry name" value="PAS"/>
    <property type="match status" value="1"/>
</dbReference>
<dbReference type="InterPro" id="IPR000014">
    <property type="entry name" value="PAS"/>
</dbReference>
<dbReference type="GO" id="GO:0005524">
    <property type="term" value="F:ATP binding"/>
    <property type="evidence" value="ECO:0007669"/>
    <property type="project" value="UniProtKB-KW"/>
</dbReference>
<dbReference type="PANTHER" id="PTHR43156:SF2">
    <property type="entry name" value="STAGE II SPORULATION PROTEIN E"/>
    <property type="match status" value="1"/>
</dbReference>
<keyword evidence="7" id="KW-0378">Hydrolase</keyword>
<evidence type="ECO:0000313" key="18">
    <source>
        <dbReference type="Proteomes" id="UP000326979"/>
    </source>
</evidence>
<dbReference type="GO" id="GO:0016301">
    <property type="term" value="F:kinase activity"/>
    <property type="evidence" value="ECO:0007669"/>
    <property type="project" value="UniProtKB-KW"/>
</dbReference>
<keyword evidence="9" id="KW-0460">Magnesium</keyword>
<dbReference type="RefSeq" id="WP_152780019.1">
    <property type="nucleotide sequence ID" value="NZ_BAABEQ010000060.1"/>
</dbReference>